<dbReference type="PANTHER" id="PTHR30015">
    <property type="entry name" value="MRR RESTRICTION SYSTEM PROTEIN"/>
    <property type="match status" value="1"/>
</dbReference>
<evidence type="ECO:0000313" key="3">
    <source>
        <dbReference type="Proteomes" id="UP000679388"/>
    </source>
</evidence>
<dbReference type="SUPFAM" id="SSF52980">
    <property type="entry name" value="Restriction endonuclease-like"/>
    <property type="match status" value="1"/>
</dbReference>
<evidence type="ECO:0000259" key="1">
    <source>
        <dbReference type="Pfam" id="PF04471"/>
    </source>
</evidence>
<dbReference type="RefSeq" id="WP_212639156.1">
    <property type="nucleotide sequence ID" value="NZ_CP059558.1"/>
</dbReference>
<name>A0AAX1ML80_ACIJU</name>
<gene>
    <name evidence="2" type="ORF">H2677_03595</name>
</gene>
<evidence type="ECO:0000313" key="2">
    <source>
        <dbReference type="EMBL" id="QUY37282.1"/>
    </source>
</evidence>
<reference evidence="2" key="1">
    <citation type="submission" date="2020-07" db="EMBL/GenBank/DDBJ databases">
        <title>Acinetobacter junii strain YR7 chromosome and plasmid pNDM-YR7.</title>
        <authorList>
            <person name="Tang B."/>
        </authorList>
    </citation>
    <scope>NUCLEOTIDE SEQUENCE</scope>
    <source>
        <strain evidence="2">YR7</strain>
    </source>
</reference>
<dbReference type="InterPro" id="IPR007560">
    <property type="entry name" value="Restrct_endonuc_IV_Mrr"/>
</dbReference>
<dbReference type="Pfam" id="PF04471">
    <property type="entry name" value="Mrr_cat"/>
    <property type="match status" value="1"/>
</dbReference>
<dbReference type="GO" id="GO:0015666">
    <property type="term" value="F:restriction endodeoxyribonuclease activity"/>
    <property type="evidence" value="ECO:0007669"/>
    <property type="project" value="TreeGrafter"/>
</dbReference>
<dbReference type="EMBL" id="CP059558">
    <property type="protein sequence ID" value="QUY37282.1"/>
    <property type="molecule type" value="Genomic_DNA"/>
</dbReference>
<proteinExistence type="predicted"/>
<dbReference type="Gene3D" id="3.40.1350.10">
    <property type="match status" value="1"/>
</dbReference>
<dbReference type="GeneID" id="70091585"/>
<organism evidence="2 3">
    <name type="scientific">Acinetobacter junii</name>
    <dbReference type="NCBI Taxonomy" id="40215"/>
    <lineage>
        <taxon>Bacteria</taxon>
        <taxon>Pseudomonadati</taxon>
        <taxon>Pseudomonadota</taxon>
        <taxon>Gammaproteobacteria</taxon>
        <taxon>Moraxellales</taxon>
        <taxon>Moraxellaceae</taxon>
        <taxon>Acinetobacter</taxon>
    </lineage>
</organism>
<dbReference type="AlphaFoldDB" id="A0AAX1ML80"/>
<keyword evidence="2" id="KW-0378">Hydrolase</keyword>
<keyword evidence="2" id="KW-0255">Endonuclease</keyword>
<accession>A0AAX1ML80</accession>
<dbReference type="PANTHER" id="PTHR30015:SF7">
    <property type="entry name" value="TYPE IV METHYL-DIRECTED RESTRICTION ENZYME ECOKMRR"/>
    <property type="match status" value="1"/>
</dbReference>
<dbReference type="InterPro" id="IPR052906">
    <property type="entry name" value="Type_IV_Methyl-Rstrct_Enzyme"/>
</dbReference>
<protein>
    <submittedName>
        <fullName evidence="2">Restriction endonuclease</fullName>
    </submittedName>
</protein>
<dbReference type="InterPro" id="IPR011856">
    <property type="entry name" value="tRNA_endonuc-like_dom_sf"/>
</dbReference>
<sequence>MMSKDWFDFQEKIAQHFRCLGVSAVTNETVRGIRTDHEIDVYVTSQYLCTNIKWIVEAKYWKTKVPKEKVLALRTIVDDVGADKGFIISEAGFQSGSKEAAQNTNIVLLTFDELVLSSTNMIQSLILESFSRRIRFLENKYYAHEKNVRVKYGLRNDFLEYPISFSGNLLIFLIYDSIAAAIRGEYPITFDNYMLEKVGVNKADNFLELINWLNLNLNWFDEKIYFAEAEMHLNSDYRPDFHKIDTHKKSWYEISLDLKEKSELEKKMLLQAIDNF</sequence>
<keyword evidence="2" id="KW-0540">Nuclease</keyword>
<feature type="domain" description="Restriction endonuclease type IV Mrr" evidence="1">
    <location>
        <begin position="5"/>
        <end position="115"/>
    </location>
</feature>
<dbReference type="InterPro" id="IPR011335">
    <property type="entry name" value="Restrct_endonuc-II-like"/>
</dbReference>
<dbReference type="GO" id="GO:0009307">
    <property type="term" value="P:DNA restriction-modification system"/>
    <property type="evidence" value="ECO:0007669"/>
    <property type="project" value="InterPro"/>
</dbReference>
<dbReference type="GO" id="GO:0003677">
    <property type="term" value="F:DNA binding"/>
    <property type="evidence" value="ECO:0007669"/>
    <property type="project" value="InterPro"/>
</dbReference>
<dbReference type="Proteomes" id="UP000679388">
    <property type="component" value="Chromosome"/>
</dbReference>